<dbReference type="InterPro" id="IPR014001">
    <property type="entry name" value="Helicase_ATP-bd"/>
</dbReference>
<reference evidence="11" key="2">
    <citation type="submission" date="2020-09" db="EMBL/GenBank/DDBJ databases">
        <authorList>
            <person name="Sun Q."/>
            <person name="Kim S."/>
        </authorList>
    </citation>
    <scope>NUCLEOTIDE SEQUENCE</scope>
    <source>
        <strain evidence="11">KCTC 32337</strain>
    </source>
</reference>
<dbReference type="EMBL" id="BMZC01000002">
    <property type="protein sequence ID" value="GGZ52992.1"/>
    <property type="molecule type" value="Genomic_DNA"/>
</dbReference>
<evidence type="ECO:0000259" key="9">
    <source>
        <dbReference type="PROSITE" id="PS51194"/>
    </source>
</evidence>
<keyword evidence="2 7" id="KW-0378">Hydrolase</keyword>
<dbReference type="PANTHER" id="PTHR47959:SF1">
    <property type="entry name" value="ATP-DEPENDENT RNA HELICASE DBPA"/>
    <property type="match status" value="1"/>
</dbReference>
<dbReference type="InterPro" id="IPR011545">
    <property type="entry name" value="DEAD/DEAH_box_helicase_dom"/>
</dbReference>
<dbReference type="GO" id="GO:0003724">
    <property type="term" value="F:RNA helicase activity"/>
    <property type="evidence" value="ECO:0007669"/>
    <property type="project" value="InterPro"/>
</dbReference>
<comment type="similarity">
    <text evidence="5 7">Belongs to the DEAD box helicase family.</text>
</comment>
<dbReference type="CDD" id="cd00268">
    <property type="entry name" value="DEADc"/>
    <property type="match status" value="1"/>
</dbReference>
<dbReference type="InterPro" id="IPR005580">
    <property type="entry name" value="DbpA/CsdA_RNA-bd_dom"/>
</dbReference>
<evidence type="ECO:0000256" key="4">
    <source>
        <dbReference type="ARBA" id="ARBA00022840"/>
    </source>
</evidence>
<dbReference type="RefSeq" id="WP_007990154.1">
    <property type="nucleotide sequence ID" value="NZ_BMZC01000002.1"/>
</dbReference>
<accession>A0A8H9LVE2</accession>
<evidence type="ECO:0000256" key="7">
    <source>
        <dbReference type="RuleBase" id="RU000492"/>
    </source>
</evidence>
<sequence length="459" mass="50320">MSKEFSSLGLEPALLDNLQSMGFSQMTDIQADTLPAILAGRDVVAKAKTGSGKTAAFGLALLHNLDVKRFRVQALVMCPTRELAEQVALEIRRLGRAIHNIKVLTLCGGTPMGPQIGSLEHGAHIIVGTPGRIMDHLYKRRLDLSEVNTLVLDEADRMLDMGFEDEMDAVIKSVPAQRQTLLFSATYPESIAAISGQVQKDPLEVTVESTHDTDSIQQVFFEVDDAHRTKATAALLSHYQPESAIVFCNTKIACQEVADSLQSLGVSVLALHGDLEQRERNQVLVRFANKSVSVLVATDVASRGLDIKEVNAVISYHITPDPEVHIHRIGRTGRAESKGVALTLVAPDEMARANAIEDYQKAKLKWTGIQAMRFHVNRLVQPQYATLCVDGGKKAKLRPGDLLGALTKQAEIPGDDIGKIHITEFHAYVAVKTRSVKRAMRQLGEGKIKGKKFKVRKFN</sequence>
<dbReference type="InterPro" id="IPR012677">
    <property type="entry name" value="Nucleotide-bd_a/b_plait_sf"/>
</dbReference>
<dbReference type="InterPro" id="IPR027417">
    <property type="entry name" value="P-loop_NTPase"/>
</dbReference>
<dbReference type="GO" id="GO:0016787">
    <property type="term" value="F:hydrolase activity"/>
    <property type="evidence" value="ECO:0007669"/>
    <property type="project" value="UniProtKB-KW"/>
</dbReference>
<dbReference type="InterPro" id="IPR050079">
    <property type="entry name" value="DEAD_box_RNA_helicase"/>
</dbReference>
<dbReference type="CDD" id="cd18787">
    <property type="entry name" value="SF2_C_DEAD"/>
    <property type="match status" value="1"/>
</dbReference>
<dbReference type="GO" id="GO:0003676">
    <property type="term" value="F:nucleic acid binding"/>
    <property type="evidence" value="ECO:0007669"/>
    <property type="project" value="InterPro"/>
</dbReference>
<gene>
    <name evidence="11" type="primary">dbpA</name>
    <name evidence="11" type="ORF">GCM10011274_08840</name>
</gene>
<evidence type="ECO:0000256" key="3">
    <source>
        <dbReference type="ARBA" id="ARBA00022806"/>
    </source>
</evidence>
<organism evidence="11 12">
    <name type="scientific">Paraglaciecola chathamensis</name>
    <dbReference type="NCBI Taxonomy" id="368405"/>
    <lineage>
        <taxon>Bacteria</taxon>
        <taxon>Pseudomonadati</taxon>
        <taxon>Pseudomonadota</taxon>
        <taxon>Gammaproteobacteria</taxon>
        <taxon>Alteromonadales</taxon>
        <taxon>Alteromonadaceae</taxon>
        <taxon>Paraglaciecola</taxon>
    </lineage>
</organism>
<dbReference type="NCBIfam" id="NF008744">
    <property type="entry name" value="PRK11776.1"/>
    <property type="match status" value="1"/>
</dbReference>
<evidence type="ECO:0000256" key="2">
    <source>
        <dbReference type="ARBA" id="ARBA00022801"/>
    </source>
</evidence>
<evidence type="ECO:0000313" key="11">
    <source>
        <dbReference type="EMBL" id="GGZ52992.1"/>
    </source>
</evidence>
<comment type="caution">
    <text evidence="11">The sequence shown here is derived from an EMBL/GenBank/DDBJ whole genome shotgun (WGS) entry which is preliminary data.</text>
</comment>
<feature type="domain" description="DEAD-box RNA helicase Q" evidence="10">
    <location>
        <begin position="3"/>
        <end position="31"/>
    </location>
</feature>
<keyword evidence="1 7" id="KW-0547">Nucleotide-binding</keyword>
<keyword evidence="3 7" id="KW-0347">Helicase</keyword>
<evidence type="ECO:0000256" key="1">
    <source>
        <dbReference type="ARBA" id="ARBA00022741"/>
    </source>
</evidence>
<dbReference type="CDD" id="cd12501">
    <property type="entry name" value="RRM_EcDbpA_like"/>
    <property type="match status" value="1"/>
</dbReference>
<dbReference type="Pfam" id="PF00270">
    <property type="entry name" value="DEAD"/>
    <property type="match status" value="1"/>
</dbReference>
<dbReference type="AlphaFoldDB" id="A0A8H9LVE2"/>
<evidence type="ECO:0000313" key="12">
    <source>
        <dbReference type="Proteomes" id="UP000622604"/>
    </source>
</evidence>
<keyword evidence="4 7" id="KW-0067">ATP-binding</keyword>
<dbReference type="PROSITE" id="PS51192">
    <property type="entry name" value="HELICASE_ATP_BIND_1"/>
    <property type="match status" value="1"/>
</dbReference>
<dbReference type="Pfam" id="PF03880">
    <property type="entry name" value="DbpA"/>
    <property type="match status" value="1"/>
</dbReference>
<feature type="short sequence motif" description="Q motif" evidence="6">
    <location>
        <begin position="3"/>
        <end position="31"/>
    </location>
</feature>
<dbReference type="PROSITE" id="PS51194">
    <property type="entry name" value="HELICASE_CTER"/>
    <property type="match status" value="1"/>
</dbReference>
<dbReference type="SUPFAM" id="SSF52540">
    <property type="entry name" value="P-loop containing nucleoside triphosphate hydrolases"/>
    <property type="match status" value="1"/>
</dbReference>
<proteinExistence type="inferred from homology"/>
<name>A0A8H9LVE2_9ALTE</name>
<evidence type="ECO:0000259" key="10">
    <source>
        <dbReference type="PROSITE" id="PS51195"/>
    </source>
</evidence>
<dbReference type="Gene3D" id="3.30.70.330">
    <property type="match status" value="1"/>
</dbReference>
<reference evidence="11" key="1">
    <citation type="journal article" date="2014" name="Int. J. Syst. Evol. Microbiol.">
        <title>Complete genome sequence of Corynebacterium casei LMG S-19264T (=DSM 44701T), isolated from a smear-ripened cheese.</title>
        <authorList>
            <consortium name="US DOE Joint Genome Institute (JGI-PGF)"/>
            <person name="Walter F."/>
            <person name="Albersmeier A."/>
            <person name="Kalinowski J."/>
            <person name="Ruckert C."/>
        </authorList>
    </citation>
    <scope>NUCLEOTIDE SEQUENCE</scope>
    <source>
        <strain evidence="11">KCTC 32337</strain>
    </source>
</reference>
<feature type="domain" description="Helicase ATP-binding" evidence="8">
    <location>
        <begin position="34"/>
        <end position="205"/>
    </location>
</feature>
<dbReference type="PROSITE" id="PS00039">
    <property type="entry name" value="DEAD_ATP_HELICASE"/>
    <property type="match status" value="1"/>
</dbReference>
<dbReference type="InterPro" id="IPR014014">
    <property type="entry name" value="RNA_helicase_DEAD_Q_motif"/>
</dbReference>
<dbReference type="InterPro" id="IPR001650">
    <property type="entry name" value="Helicase_C-like"/>
</dbReference>
<feature type="domain" description="Helicase C-terminal" evidence="9">
    <location>
        <begin position="215"/>
        <end position="380"/>
    </location>
</feature>
<dbReference type="InterPro" id="IPR000629">
    <property type="entry name" value="RNA-helicase_DEAD-box_CS"/>
</dbReference>
<protein>
    <submittedName>
        <fullName evidence="11">ATP-dependent RNA helicase</fullName>
    </submittedName>
</protein>
<evidence type="ECO:0000256" key="6">
    <source>
        <dbReference type="PROSITE-ProRule" id="PRU00552"/>
    </source>
</evidence>
<evidence type="ECO:0000259" key="8">
    <source>
        <dbReference type="PROSITE" id="PS51192"/>
    </source>
</evidence>
<dbReference type="InterPro" id="IPR044742">
    <property type="entry name" value="DEAD/DEAH_RhlB"/>
</dbReference>
<dbReference type="PANTHER" id="PTHR47959">
    <property type="entry name" value="ATP-DEPENDENT RNA HELICASE RHLE-RELATED"/>
    <property type="match status" value="1"/>
</dbReference>
<dbReference type="Proteomes" id="UP000622604">
    <property type="component" value="Unassembled WGS sequence"/>
</dbReference>
<dbReference type="GO" id="GO:0005829">
    <property type="term" value="C:cytosol"/>
    <property type="evidence" value="ECO:0007669"/>
    <property type="project" value="TreeGrafter"/>
</dbReference>
<dbReference type="SMART" id="SM00490">
    <property type="entry name" value="HELICc"/>
    <property type="match status" value="1"/>
</dbReference>
<dbReference type="Gene3D" id="3.40.50.300">
    <property type="entry name" value="P-loop containing nucleotide triphosphate hydrolases"/>
    <property type="match status" value="2"/>
</dbReference>
<dbReference type="SMART" id="SM00487">
    <property type="entry name" value="DEXDc"/>
    <property type="match status" value="1"/>
</dbReference>
<dbReference type="PROSITE" id="PS51195">
    <property type="entry name" value="Q_MOTIF"/>
    <property type="match status" value="1"/>
</dbReference>
<dbReference type="Pfam" id="PF00271">
    <property type="entry name" value="Helicase_C"/>
    <property type="match status" value="1"/>
</dbReference>
<dbReference type="GO" id="GO:0005524">
    <property type="term" value="F:ATP binding"/>
    <property type="evidence" value="ECO:0007669"/>
    <property type="project" value="UniProtKB-KW"/>
</dbReference>
<evidence type="ECO:0000256" key="5">
    <source>
        <dbReference type="ARBA" id="ARBA00038437"/>
    </source>
</evidence>